<dbReference type="Gene3D" id="3.40.50.1380">
    <property type="entry name" value="Methylglyoxal synthase-like domain"/>
    <property type="match status" value="1"/>
</dbReference>
<dbReference type="EMBL" id="BARV01042015">
    <property type="protein sequence ID" value="GAI56129.1"/>
    <property type="molecule type" value="Genomic_DNA"/>
</dbReference>
<name>X1RKR3_9ZZZZ</name>
<dbReference type="SUPFAM" id="SSF52335">
    <property type="entry name" value="Methylglyoxal synthase-like"/>
    <property type="match status" value="1"/>
</dbReference>
<dbReference type="InterPro" id="IPR002695">
    <property type="entry name" value="PurH-like"/>
</dbReference>
<dbReference type="InterPro" id="IPR036914">
    <property type="entry name" value="MGS-like_dom_sf"/>
</dbReference>
<dbReference type="PANTHER" id="PTHR11692:SF0">
    <property type="entry name" value="BIFUNCTIONAL PURINE BIOSYNTHESIS PROTEIN ATIC"/>
    <property type="match status" value="1"/>
</dbReference>
<comment type="caution">
    <text evidence="2">The sequence shown here is derived from an EMBL/GenBank/DDBJ whole genome shotgun (WGS) entry which is preliminary data.</text>
</comment>
<feature type="non-terminal residue" evidence="2">
    <location>
        <position position="118"/>
    </location>
</feature>
<protein>
    <recommendedName>
        <fullName evidence="1">MGS-like domain-containing protein</fullName>
    </recommendedName>
</protein>
<dbReference type="GO" id="GO:0006189">
    <property type="term" value="P:'de novo' IMP biosynthetic process"/>
    <property type="evidence" value="ECO:0007669"/>
    <property type="project" value="TreeGrafter"/>
</dbReference>
<gene>
    <name evidence="2" type="ORF">S06H3_63364</name>
</gene>
<dbReference type="GO" id="GO:0003937">
    <property type="term" value="F:IMP cyclohydrolase activity"/>
    <property type="evidence" value="ECO:0007669"/>
    <property type="project" value="InterPro"/>
</dbReference>
<accession>X1RKR3</accession>
<dbReference type="GO" id="GO:0004643">
    <property type="term" value="F:phosphoribosylaminoimidazolecarboxamide formyltransferase activity"/>
    <property type="evidence" value="ECO:0007669"/>
    <property type="project" value="InterPro"/>
</dbReference>
<reference evidence="2" key="1">
    <citation type="journal article" date="2014" name="Front. Microbiol.">
        <title>High frequency of phylogenetically diverse reductive dehalogenase-homologous genes in deep subseafloor sedimentary metagenomes.</title>
        <authorList>
            <person name="Kawai M."/>
            <person name="Futagami T."/>
            <person name="Toyoda A."/>
            <person name="Takaki Y."/>
            <person name="Nishi S."/>
            <person name="Hori S."/>
            <person name="Arai W."/>
            <person name="Tsubouchi T."/>
            <person name="Morono Y."/>
            <person name="Uchiyama I."/>
            <person name="Ito T."/>
            <person name="Fujiyama A."/>
            <person name="Inagaki F."/>
            <person name="Takami H."/>
        </authorList>
    </citation>
    <scope>NUCLEOTIDE SEQUENCE</scope>
    <source>
        <strain evidence="2">Expedition CK06-06</strain>
    </source>
</reference>
<sequence length="118" mass="12627">MRAIISVSDKAGVTDFAKGLSHLGFEIFSTGGTQKALAGASVPVKSVSELTGFPEILDGRVKTLHPVVYGGILARRDLPEHMAQLAENNIETIDLVAVNLYPFVRTVAKESVTFDEAI</sequence>
<proteinExistence type="predicted"/>
<dbReference type="CDD" id="cd01421">
    <property type="entry name" value="IMPCH"/>
    <property type="match status" value="1"/>
</dbReference>
<dbReference type="SMART" id="SM00851">
    <property type="entry name" value="MGS"/>
    <property type="match status" value="1"/>
</dbReference>
<dbReference type="PANTHER" id="PTHR11692">
    <property type="entry name" value="BIFUNCTIONAL PURINE BIOSYNTHESIS PROTEIN PURH"/>
    <property type="match status" value="1"/>
</dbReference>
<evidence type="ECO:0000313" key="2">
    <source>
        <dbReference type="EMBL" id="GAI56129.1"/>
    </source>
</evidence>
<dbReference type="AlphaFoldDB" id="X1RKR3"/>
<dbReference type="InterPro" id="IPR011607">
    <property type="entry name" value="MGS-like_dom"/>
</dbReference>
<evidence type="ECO:0000259" key="1">
    <source>
        <dbReference type="PROSITE" id="PS51855"/>
    </source>
</evidence>
<dbReference type="Pfam" id="PF02142">
    <property type="entry name" value="MGS"/>
    <property type="match status" value="1"/>
</dbReference>
<dbReference type="PROSITE" id="PS51855">
    <property type="entry name" value="MGS"/>
    <property type="match status" value="1"/>
</dbReference>
<dbReference type="GO" id="GO:0005829">
    <property type="term" value="C:cytosol"/>
    <property type="evidence" value="ECO:0007669"/>
    <property type="project" value="TreeGrafter"/>
</dbReference>
<organism evidence="2">
    <name type="scientific">marine sediment metagenome</name>
    <dbReference type="NCBI Taxonomy" id="412755"/>
    <lineage>
        <taxon>unclassified sequences</taxon>
        <taxon>metagenomes</taxon>
        <taxon>ecological metagenomes</taxon>
    </lineage>
</organism>
<feature type="domain" description="MGS-like" evidence="1">
    <location>
        <begin position="1"/>
        <end position="118"/>
    </location>
</feature>